<accession>A0A166RN61</accession>
<protein>
    <submittedName>
        <fullName evidence="2">Uncharacterized protein</fullName>
    </submittedName>
</protein>
<sequence length="293" mass="29328">APAGPRHGTTADEPSAPADVIARDEKSPTPAASAQASSLAESQSIAESDFVKGNEKEKRGDLFAPAASSEAVSQLAVTKDLTAATSAAPIEAPSPAVAQHPSGEGNPTPAPQSLKGVAKAKNSAPPIPTAPTQAAAVTQPAKRLSLQERMAQAAAVKQKRATGPSSPDPAAVPSKDQKPKDLKVDTGSTGQPKSVNTKVDTADTNTKKAASGASTKATKPATPAADSNAHISTTVPPVAAATVNSPTKAASIPALNFGAIPFAPATAPIGKANDDNAQDLMSLDSSDTWSNNF</sequence>
<feature type="compositionally biased region" description="Basic and acidic residues" evidence="1">
    <location>
        <begin position="49"/>
        <end position="61"/>
    </location>
</feature>
<feature type="compositionally biased region" description="Low complexity" evidence="1">
    <location>
        <begin position="207"/>
        <end position="225"/>
    </location>
</feature>
<organism evidence="2 3">
    <name type="scientific">Athelia psychrophila</name>
    <dbReference type="NCBI Taxonomy" id="1759441"/>
    <lineage>
        <taxon>Eukaryota</taxon>
        <taxon>Fungi</taxon>
        <taxon>Dikarya</taxon>
        <taxon>Basidiomycota</taxon>
        <taxon>Agaricomycotina</taxon>
        <taxon>Agaricomycetes</taxon>
        <taxon>Agaricomycetidae</taxon>
        <taxon>Atheliales</taxon>
        <taxon>Atheliaceae</taxon>
        <taxon>Athelia</taxon>
    </lineage>
</organism>
<keyword evidence="3" id="KW-1185">Reference proteome</keyword>
<proteinExistence type="predicted"/>
<feature type="compositionally biased region" description="Polar residues" evidence="1">
    <location>
        <begin position="283"/>
        <end position="293"/>
    </location>
</feature>
<reference evidence="2 3" key="1">
    <citation type="journal article" date="2016" name="Mol. Biol. Evol.">
        <title>Comparative Genomics of Early-Diverging Mushroom-Forming Fungi Provides Insights into the Origins of Lignocellulose Decay Capabilities.</title>
        <authorList>
            <person name="Nagy L.G."/>
            <person name="Riley R."/>
            <person name="Tritt A."/>
            <person name="Adam C."/>
            <person name="Daum C."/>
            <person name="Floudas D."/>
            <person name="Sun H."/>
            <person name="Yadav J.S."/>
            <person name="Pangilinan J."/>
            <person name="Larsson K.H."/>
            <person name="Matsuura K."/>
            <person name="Barry K."/>
            <person name="Labutti K."/>
            <person name="Kuo R."/>
            <person name="Ohm R.A."/>
            <person name="Bhattacharya S.S."/>
            <person name="Shirouzu T."/>
            <person name="Yoshinaga Y."/>
            <person name="Martin F.M."/>
            <person name="Grigoriev I.V."/>
            <person name="Hibbett D.S."/>
        </authorList>
    </citation>
    <scope>NUCLEOTIDE SEQUENCE [LARGE SCALE GENOMIC DNA]</scope>
    <source>
        <strain evidence="2 3">CBS 109695</strain>
    </source>
</reference>
<feature type="region of interest" description="Disordered" evidence="1">
    <location>
        <begin position="264"/>
        <end position="293"/>
    </location>
</feature>
<feature type="compositionally biased region" description="Basic and acidic residues" evidence="1">
    <location>
        <begin position="175"/>
        <end position="184"/>
    </location>
</feature>
<feature type="region of interest" description="Disordered" evidence="1">
    <location>
        <begin position="86"/>
        <end position="230"/>
    </location>
</feature>
<feature type="compositionally biased region" description="Low complexity" evidence="1">
    <location>
        <begin position="31"/>
        <end position="48"/>
    </location>
</feature>
<gene>
    <name evidence="2" type="ORF">FIBSPDRAFT_947694</name>
</gene>
<dbReference type="AlphaFoldDB" id="A0A166RN61"/>
<feature type="compositionally biased region" description="Polar residues" evidence="1">
    <location>
        <begin position="186"/>
        <end position="204"/>
    </location>
</feature>
<evidence type="ECO:0000256" key="1">
    <source>
        <dbReference type="SAM" id="MobiDB-lite"/>
    </source>
</evidence>
<feature type="non-terminal residue" evidence="2">
    <location>
        <position position="1"/>
    </location>
</feature>
<evidence type="ECO:0000313" key="3">
    <source>
        <dbReference type="Proteomes" id="UP000076532"/>
    </source>
</evidence>
<dbReference type="Proteomes" id="UP000076532">
    <property type="component" value="Unassembled WGS sequence"/>
</dbReference>
<dbReference type="EMBL" id="KV417503">
    <property type="protein sequence ID" value="KZP28462.1"/>
    <property type="molecule type" value="Genomic_DNA"/>
</dbReference>
<name>A0A166RN61_9AGAM</name>
<feature type="compositionally biased region" description="Low complexity" evidence="1">
    <location>
        <begin position="130"/>
        <end position="141"/>
    </location>
</feature>
<feature type="region of interest" description="Disordered" evidence="1">
    <location>
        <begin position="1"/>
        <end position="69"/>
    </location>
</feature>
<evidence type="ECO:0000313" key="2">
    <source>
        <dbReference type="EMBL" id="KZP28462.1"/>
    </source>
</evidence>